<evidence type="ECO:0000259" key="6">
    <source>
        <dbReference type="Pfam" id="PF06803"/>
    </source>
</evidence>
<name>A0A4Y9AD39_9BACI</name>
<evidence type="ECO:0000313" key="8">
    <source>
        <dbReference type="Proteomes" id="UP000298484"/>
    </source>
</evidence>
<evidence type="ECO:0000313" key="7">
    <source>
        <dbReference type="EMBL" id="TFJ92324.1"/>
    </source>
</evidence>
<keyword evidence="8" id="KW-1185">Reference proteome</keyword>
<dbReference type="EMBL" id="SRHY01000024">
    <property type="protein sequence ID" value="TFJ92324.1"/>
    <property type="molecule type" value="Genomic_DNA"/>
</dbReference>
<evidence type="ECO:0000256" key="2">
    <source>
        <dbReference type="ARBA" id="ARBA00022692"/>
    </source>
</evidence>
<sequence>MRRLFKRLIFLLKFHKSIPFVIDFFRSSQVKGTTKLLYVVLVIGYILIPFDLIPDFFYLFGFFDDITVAAFLLQRMVKVAPESLKEKHHFQ</sequence>
<keyword evidence="3 5" id="KW-1133">Transmembrane helix</keyword>
<dbReference type="OrthoDB" id="2679475at2"/>
<comment type="caution">
    <text evidence="7">The sequence shown here is derived from an EMBL/GenBank/DDBJ whole genome shotgun (WGS) entry which is preliminary data.</text>
</comment>
<dbReference type="AlphaFoldDB" id="A0A4Y9AD39"/>
<keyword evidence="2 5" id="KW-0812">Transmembrane</keyword>
<gene>
    <name evidence="7" type="ORF">E4U82_12775</name>
</gene>
<comment type="subcellular location">
    <subcellularLocation>
        <location evidence="1">Endomembrane system</location>
        <topology evidence="1">Multi-pass membrane protein</topology>
    </subcellularLocation>
</comment>
<accession>A0A4Y9AD39</accession>
<protein>
    <submittedName>
        <fullName evidence="7">DUF1232 domain-containing protein</fullName>
    </submittedName>
</protein>
<dbReference type="Proteomes" id="UP000298484">
    <property type="component" value="Unassembled WGS sequence"/>
</dbReference>
<feature type="domain" description="DUF1232" evidence="6">
    <location>
        <begin position="37"/>
        <end position="71"/>
    </location>
</feature>
<feature type="transmembrane region" description="Helical" evidence="5">
    <location>
        <begin position="32"/>
        <end position="50"/>
    </location>
</feature>
<evidence type="ECO:0000256" key="5">
    <source>
        <dbReference type="SAM" id="Phobius"/>
    </source>
</evidence>
<evidence type="ECO:0000256" key="3">
    <source>
        <dbReference type="ARBA" id="ARBA00022989"/>
    </source>
</evidence>
<proteinExistence type="predicted"/>
<dbReference type="RefSeq" id="WP_135110560.1">
    <property type="nucleotide sequence ID" value="NZ_SRHY01000024.1"/>
</dbReference>
<dbReference type="GO" id="GO:0012505">
    <property type="term" value="C:endomembrane system"/>
    <property type="evidence" value="ECO:0007669"/>
    <property type="project" value="UniProtKB-SubCell"/>
</dbReference>
<keyword evidence="4 5" id="KW-0472">Membrane</keyword>
<evidence type="ECO:0000256" key="4">
    <source>
        <dbReference type="ARBA" id="ARBA00023136"/>
    </source>
</evidence>
<evidence type="ECO:0000256" key="1">
    <source>
        <dbReference type="ARBA" id="ARBA00004127"/>
    </source>
</evidence>
<organism evidence="7 8">
    <name type="scientific">Lentibacillus salicampi</name>
    <dbReference type="NCBI Taxonomy" id="175306"/>
    <lineage>
        <taxon>Bacteria</taxon>
        <taxon>Bacillati</taxon>
        <taxon>Bacillota</taxon>
        <taxon>Bacilli</taxon>
        <taxon>Bacillales</taxon>
        <taxon>Bacillaceae</taxon>
        <taxon>Lentibacillus</taxon>
    </lineage>
</organism>
<reference evidence="7 8" key="1">
    <citation type="submission" date="2019-03" db="EMBL/GenBank/DDBJ databases">
        <title>Genome sequence of Lentibacillus salicampi ATCC BAA-719.</title>
        <authorList>
            <person name="Maclea K.S."/>
            <person name="Simoes Junior M."/>
        </authorList>
    </citation>
    <scope>NUCLEOTIDE SEQUENCE [LARGE SCALE GENOMIC DNA]</scope>
    <source>
        <strain evidence="7 8">ATCC BAA-719</strain>
    </source>
</reference>
<dbReference type="InterPro" id="IPR010652">
    <property type="entry name" value="DUF1232"/>
</dbReference>
<dbReference type="Pfam" id="PF06803">
    <property type="entry name" value="DUF1232"/>
    <property type="match status" value="1"/>
</dbReference>